<keyword evidence="2" id="KW-0812">Transmembrane</keyword>
<dbReference type="InterPro" id="IPR050256">
    <property type="entry name" value="Glycosyltransferase_2"/>
</dbReference>
<proteinExistence type="predicted"/>
<evidence type="ECO:0000313" key="4">
    <source>
        <dbReference type="EMBL" id="RUL65761.1"/>
    </source>
</evidence>
<feature type="transmembrane region" description="Helical" evidence="2">
    <location>
        <begin position="287"/>
        <end position="305"/>
    </location>
</feature>
<dbReference type="PANTHER" id="PTHR48090">
    <property type="entry name" value="UNDECAPRENYL-PHOSPHATE 4-DEOXY-4-FORMAMIDO-L-ARABINOSE TRANSFERASE-RELATED"/>
    <property type="match status" value="1"/>
</dbReference>
<dbReference type="Pfam" id="PF00535">
    <property type="entry name" value="Glycos_transf_2"/>
    <property type="match status" value="1"/>
</dbReference>
<keyword evidence="2" id="KW-1133">Transmembrane helix</keyword>
<accession>A0A432LUT9</accession>
<organism evidence="4 5">
    <name type="scientific">Dyella dinghuensis</name>
    <dbReference type="NCBI Taxonomy" id="1920169"/>
    <lineage>
        <taxon>Bacteria</taxon>
        <taxon>Pseudomonadati</taxon>
        <taxon>Pseudomonadota</taxon>
        <taxon>Gammaproteobacteria</taxon>
        <taxon>Lysobacterales</taxon>
        <taxon>Rhodanobacteraceae</taxon>
        <taxon>Dyella</taxon>
    </lineage>
</organism>
<name>A0A432LUT9_9GAMM</name>
<dbReference type="AlphaFoldDB" id="A0A432LUT9"/>
<dbReference type="InterPro" id="IPR029044">
    <property type="entry name" value="Nucleotide-diphossugar_trans"/>
</dbReference>
<dbReference type="Gene3D" id="3.90.550.10">
    <property type="entry name" value="Spore Coat Polysaccharide Biosynthesis Protein SpsA, Chain A"/>
    <property type="match status" value="1"/>
</dbReference>
<keyword evidence="5" id="KW-1185">Reference proteome</keyword>
<feature type="compositionally biased region" description="Polar residues" evidence="1">
    <location>
        <begin position="323"/>
        <end position="338"/>
    </location>
</feature>
<evidence type="ECO:0000256" key="2">
    <source>
        <dbReference type="SAM" id="Phobius"/>
    </source>
</evidence>
<evidence type="ECO:0000256" key="1">
    <source>
        <dbReference type="SAM" id="MobiDB-lite"/>
    </source>
</evidence>
<sequence>MNEHSQSPIAVVIPCYRVSAQLLALINRIGPEVGWIIVVDDACPERSGDVVEKHCSDPRVTVLRHAKNRGVGGAVMTGYAMARNLPAKVVVKLDGDGQMDPASISRLAAPLLSGHADYAKGNRFYRLSDTAGMPPLRLVGNAGLSFLTKLSSGYWQLFDPTNGFTAIHRSLLAELDFDGIAPRYFFESDMLYHLNQLRAVIVEMPMPARYSGEPSSLRPLRIIGPFLRGNLRNLGRRVVYSYFVRSFSLASIELCLGCALVAFGLLFGFRHWWISATVGPPATAGTVMLAALPLILGVQLVLSWLSADIGAEPHRPVHPYLESEQSQGSPLENVSVESEANERFMRHR</sequence>
<dbReference type="PANTHER" id="PTHR48090:SF6">
    <property type="entry name" value="SLR5056 PROTEIN"/>
    <property type="match status" value="1"/>
</dbReference>
<gene>
    <name evidence="4" type="ORF">EKH79_03355</name>
</gene>
<evidence type="ECO:0000259" key="3">
    <source>
        <dbReference type="Pfam" id="PF00535"/>
    </source>
</evidence>
<keyword evidence="4" id="KW-0808">Transferase</keyword>
<feature type="domain" description="Glycosyltransferase 2-like" evidence="3">
    <location>
        <begin position="11"/>
        <end position="174"/>
    </location>
</feature>
<dbReference type="RefSeq" id="WP_126672392.1">
    <property type="nucleotide sequence ID" value="NZ_RYZR01000003.1"/>
</dbReference>
<evidence type="ECO:0000313" key="5">
    <source>
        <dbReference type="Proteomes" id="UP000267077"/>
    </source>
</evidence>
<reference evidence="4 5" key="1">
    <citation type="submission" date="2018-12" db="EMBL/GenBank/DDBJ databases">
        <title>Dyella dinghuensis sp. nov. DHOA06 and Dyella choica sp. nov. 4M-K27, isolated from forest soil.</title>
        <authorList>
            <person name="Qiu L.-H."/>
            <person name="Gao Z.-H."/>
        </authorList>
    </citation>
    <scope>NUCLEOTIDE SEQUENCE [LARGE SCALE GENOMIC DNA]</scope>
    <source>
        <strain evidence="4 5">DHOA06</strain>
    </source>
</reference>
<dbReference type="SUPFAM" id="SSF53448">
    <property type="entry name" value="Nucleotide-diphospho-sugar transferases"/>
    <property type="match status" value="1"/>
</dbReference>
<keyword evidence="2" id="KW-0472">Membrane</keyword>
<dbReference type="GO" id="GO:0016740">
    <property type="term" value="F:transferase activity"/>
    <property type="evidence" value="ECO:0007669"/>
    <property type="project" value="UniProtKB-KW"/>
</dbReference>
<dbReference type="InterPro" id="IPR001173">
    <property type="entry name" value="Glyco_trans_2-like"/>
</dbReference>
<dbReference type="EMBL" id="RYZR01000003">
    <property type="protein sequence ID" value="RUL65761.1"/>
    <property type="molecule type" value="Genomic_DNA"/>
</dbReference>
<feature type="transmembrane region" description="Helical" evidence="2">
    <location>
        <begin position="242"/>
        <end position="267"/>
    </location>
</feature>
<protein>
    <submittedName>
        <fullName evidence="4">Glycosyltransferase family 2 protein</fullName>
    </submittedName>
</protein>
<feature type="region of interest" description="Disordered" evidence="1">
    <location>
        <begin position="321"/>
        <end position="348"/>
    </location>
</feature>
<dbReference type="OrthoDB" id="9808633at2"/>
<comment type="caution">
    <text evidence="4">The sequence shown here is derived from an EMBL/GenBank/DDBJ whole genome shotgun (WGS) entry which is preliminary data.</text>
</comment>
<dbReference type="CDD" id="cd04179">
    <property type="entry name" value="DPM_DPG-synthase_like"/>
    <property type="match status" value="1"/>
</dbReference>
<dbReference type="Proteomes" id="UP000267077">
    <property type="component" value="Unassembled WGS sequence"/>
</dbReference>